<organism evidence="7 8">
    <name type="scientific">Fodinibius halophilus</name>
    <dbReference type="NCBI Taxonomy" id="1736908"/>
    <lineage>
        <taxon>Bacteria</taxon>
        <taxon>Pseudomonadati</taxon>
        <taxon>Balneolota</taxon>
        <taxon>Balneolia</taxon>
        <taxon>Balneolales</taxon>
        <taxon>Balneolaceae</taxon>
        <taxon>Fodinibius</taxon>
    </lineage>
</organism>
<protein>
    <submittedName>
        <fullName evidence="7">PDZ domain-containing protein</fullName>
    </submittedName>
</protein>
<dbReference type="InterPro" id="IPR036034">
    <property type="entry name" value="PDZ_sf"/>
</dbReference>
<evidence type="ECO:0000256" key="5">
    <source>
        <dbReference type="SAM" id="Phobius"/>
    </source>
</evidence>
<feature type="compositionally biased region" description="Basic and acidic residues" evidence="4">
    <location>
        <begin position="405"/>
        <end position="417"/>
    </location>
</feature>
<evidence type="ECO:0000313" key="7">
    <source>
        <dbReference type="EMBL" id="NGP89836.1"/>
    </source>
</evidence>
<dbReference type="PROSITE" id="PS50106">
    <property type="entry name" value="PDZ"/>
    <property type="match status" value="1"/>
</dbReference>
<evidence type="ECO:0000256" key="4">
    <source>
        <dbReference type="SAM" id="MobiDB-lite"/>
    </source>
</evidence>
<keyword evidence="5" id="KW-0472">Membrane</keyword>
<dbReference type="SUPFAM" id="SSF50156">
    <property type="entry name" value="PDZ domain-like"/>
    <property type="match status" value="2"/>
</dbReference>
<dbReference type="InterPro" id="IPR009003">
    <property type="entry name" value="Peptidase_S1_PA"/>
</dbReference>
<dbReference type="PRINTS" id="PR00834">
    <property type="entry name" value="PROTEASES2C"/>
</dbReference>
<name>A0A6M1T2Z1_9BACT</name>
<keyword evidence="5" id="KW-0812">Transmembrane</keyword>
<evidence type="ECO:0000313" key="8">
    <source>
        <dbReference type="Proteomes" id="UP000479132"/>
    </source>
</evidence>
<comment type="similarity">
    <text evidence="1">Belongs to the peptidase S1C family.</text>
</comment>
<dbReference type="InterPro" id="IPR001940">
    <property type="entry name" value="Peptidase_S1C"/>
</dbReference>
<evidence type="ECO:0000256" key="3">
    <source>
        <dbReference type="ARBA" id="ARBA00022801"/>
    </source>
</evidence>
<evidence type="ECO:0000256" key="2">
    <source>
        <dbReference type="ARBA" id="ARBA00022670"/>
    </source>
</evidence>
<dbReference type="PANTHER" id="PTHR22939">
    <property type="entry name" value="SERINE PROTEASE FAMILY S1C HTRA-RELATED"/>
    <property type="match status" value="1"/>
</dbReference>
<sequence length="513" mass="55837">MKSRDRYLSGILLVLIGVIIGTLIAFYQQQNMVDDHAEVEVTEVKHNSTPIFSDEELTKIDDRFLFKQIAERVTPTVVYIETVIPFSGRRNVPDDEFHDEEDGFWGNIIPRRTRTVGSGIIISSDGYILTNNHVIDGAVEDGIEVVLNDKRAFEARIVGQDPTTDLAVLKVPAKNLPAITIGNSNEVDVGEWVLAIGNPFRLRSTVTAGIVSALSRDVQIINDQMRVESFIQTDAAINKGNSGGALVNTDGELIGVNTAIASQSGSYQGYGFSVPSNLAAKVGQDLIQYGEVRRALLGVTIVSVNAELAEQLNMAEIRGVQITAVSPSGAAAKAGLQTEDVILSVDGDKVNESNQLQQKIAVRNPGELVKLNILRNGRELQKTVELGLLEPEGQQFANTAPPEETGEKGGDSDHSLDDESRFAVLDFGIKVMAIRKEGTSDTFHLIITEVVNGSEAAEKELKAGFEIIKVGDQKVEDLESLKDLISQFLNKYNSVLLEVKTREGEAKVVELEQ</sequence>
<dbReference type="SUPFAM" id="SSF50494">
    <property type="entry name" value="Trypsin-like serine proteases"/>
    <property type="match status" value="1"/>
</dbReference>
<proteinExistence type="inferred from homology"/>
<feature type="transmembrane region" description="Helical" evidence="5">
    <location>
        <begin position="7"/>
        <end position="27"/>
    </location>
</feature>
<keyword evidence="3" id="KW-0378">Hydrolase</keyword>
<evidence type="ECO:0000259" key="6">
    <source>
        <dbReference type="PROSITE" id="PS50106"/>
    </source>
</evidence>
<keyword evidence="5" id="KW-1133">Transmembrane helix</keyword>
<keyword evidence="8" id="KW-1185">Reference proteome</keyword>
<dbReference type="GO" id="GO:0006508">
    <property type="term" value="P:proteolysis"/>
    <property type="evidence" value="ECO:0007669"/>
    <property type="project" value="UniProtKB-KW"/>
</dbReference>
<comment type="caution">
    <text evidence="7">The sequence shown here is derived from an EMBL/GenBank/DDBJ whole genome shotgun (WGS) entry which is preliminary data.</text>
</comment>
<gene>
    <name evidence="7" type="ORF">G3569_15870</name>
</gene>
<dbReference type="EMBL" id="JAALLS010000026">
    <property type="protein sequence ID" value="NGP89836.1"/>
    <property type="molecule type" value="Genomic_DNA"/>
</dbReference>
<dbReference type="Pfam" id="PF13365">
    <property type="entry name" value="Trypsin_2"/>
    <property type="match status" value="1"/>
</dbReference>
<accession>A0A6M1T2Z1</accession>
<dbReference type="GO" id="GO:0004252">
    <property type="term" value="F:serine-type endopeptidase activity"/>
    <property type="evidence" value="ECO:0007669"/>
    <property type="project" value="InterPro"/>
</dbReference>
<dbReference type="PANTHER" id="PTHR22939:SF129">
    <property type="entry name" value="SERINE PROTEASE HTRA2, MITOCHONDRIAL"/>
    <property type="match status" value="1"/>
</dbReference>
<evidence type="ECO:0000256" key="1">
    <source>
        <dbReference type="ARBA" id="ARBA00010541"/>
    </source>
</evidence>
<feature type="region of interest" description="Disordered" evidence="4">
    <location>
        <begin position="391"/>
        <end position="417"/>
    </location>
</feature>
<dbReference type="RefSeq" id="WP_165270994.1">
    <property type="nucleotide sequence ID" value="NZ_JAALLS010000026.1"/>
</dbReference>
<dbReference type="Proteomes" id="UP000479132">
    <property type="component" value="Unassembled WGS sequence"/>
</dbReference>
<keyword evidence="2" id="KW-0645">Protease</keyword>
<dbReference type="Pfam" id="PF13180">
    <property type="entry name" value="PDZ_2"/>
    <property type="match status" value="1"/>
</dbReference>
<feature type="domain" description="PDZ" evidence="6">
    <location>
        <begin position="286"/>
        <end position="377"/>
    </location>
</feature>
<dbReference type="InterPro" id="IPR001478">
    <property type="entry name" value="PDZ"/>
</dbReference>
<dbReference type="Gene3D" id="2.40.10.120">
    <property type="match status" value="1"/>
</dbReference>
<dbReference type="Gene3D" id="2.30.42.10">
    <property type="match status" value="2"/>
</dbReference>
<reference evidence="7 8" key="1">
    <citation type="submission" date="2020-02" db="EMBL/GenBank/DDBJ databases">
        <title>Aliifodinibius halophilus 2W32, complete genome.</title>
        <authorList>
            <person name="Li Y."/>
            <person name="Wu S."/>
        </authorList>
    </citation>
    <scope>NUCLEOTIDE SEQUENCE [LARGE SCALE GENOMIC DNA]</scope>
    <source>
        <strain evidence="7 8">2W32</strain>
    </source>
</reference>
<dbReference type="SMART" id="SM00228">
    <property type="entry name" value="PDZ"/>
    <property type="match status" value="2"/>
</dbReference>
<dbReference type="AlphaFoldDB" id="A0A6M1T2Z1"/>